<proteinExistence type="predicted"/>
<evidence type="ECO:0000313" key="3">
    <source>
        <dbReference type="Proteomes" id="UP001417504"/>
    </source>
</evidence>
<accession>A0AAP0IZ93</accession>
<dbReference type="EMBL" id="JBBNAE010000005">
    <property type="protein sequence ID" value="KAK9124536.1"/>
    <property type="molecule type" value="Genomic_DNA"/>
</dbReference>
<comment type="caution">
    <text evidence="2">The sequence shown here is derived from an EMBL/GenBank/DDBJ whole genome shotgun (WGS) entry which is preliminary data.</text>
</comment>
<gene>
    <name evidence="2" type="ORF">Sjap_014138</name>
</gene>
<feature type="region of interest" description="Disordered" evidence="1">
    <location>
        <begin position="31"/>
        <end position="56"/>
    </location>
</feature>
<reference evidence="2 3" key="1">
    <citation type="submission" date="2024-01" db="EMBL/GenBank/DDBJ databases">
        <title>Genome assemblies of Stephania.</title>
        <authorList>
            <person name="Yang L."/>
        </authorList>
    </citation>
    <scope>NUCLEOTIDE SEQUENCE [LARGE SCALE GENOMIC DNA]</scope>
    <source>
        <strain evidence="2">QJT</strain>
        <tissue evidence="2">Leaf</tissue>
    </source>
</reference>
<organism evidence="2 3">
    <name type="scientific">Stephania japonica</name>
    <dbReference type="NCBI Taxonomy" id="461633"/>
    <lineage>
        <taxon>Eukaryota</taxon>
        <taxon>Viridiplantae</taxon>
        <taxon>Streptophyta</taxon>
        <taxon>Embryophyta</taxon>
        <taxon>Tracheophyta</taxon>
        <taxon>Spermatophyta</taxon>
        <taxon>Magnoliopsida</taxon>
        <taxon>Ranunculales</taxon>
        <taxon>Menispermaceae</taxon>
        <taxon>Menispermoideae</taxon>
        <taxon>Cissampelideae</taxon>
        <taxon>Stephania</taxon>
    </lineage>
</organism>
<dbReference type="Proteomes" id="UP001417504">
    <property type="component" value="Unassembled WGS sequence"/>
</dbReference>
<evidence type="ECO:0000313" key="2">
    <source>
        <dbReference type="EMBL" id="KAK9124536.1"/>
    </source>
</evidence>
<keyword evidence="3" id="KW-1185">Reference proteome</keyword>
<evidence type="ECO:0000256" key="1">
    <source>
        <dbReference type="SAM" id="MobiDB-lite"/>
    </source>
</evidence>
<sequence length="56" mass="5628">MALHEEGGHGQLLICWDLVQVEVLRRGEDPVEPLAASSSGGAGGVGCVAGEEAGGR</sequence>
<name>A0AAP0IZ93_9MAGN</name>
<protein>
    <submittedName>
        <fullName evidence="2">Uncharacterized protein</fullName>
    </submittedName>
</protein>
<dbReference type="AlphaFoldDB" id="A0AAP0IZ93"/>